<organism evidence="4 5">
    <name type="scientific">Halosimplex pelagicum</name>
    <dbReference type="NCBI Taxonomy" id="869886"/>
    <lineage>
        <taxon>Archaea</taxon>
        <taxon>Methanobacteriati</taxon>
        <taxon>Methanobacteriota</taxon>
        <taxon>Stenosarchaea group</taxon>
        <taxon>Halobacteria</taxon>
        <taxon>Halobacteriales</taxon>
        <taxon>Haloarculaceae</taxon>
        <taxon>Halosimplex</taxon>
    </lineage>
</organism>
<feature type="compositionally biased region" description="Polar residues" evidence="1">
    <location>
        <begin position="329"/>
        <end position="356"/>
    </location>
</feature>
<dbReference type="RefSeq" id="WP_179918808.1">
    <property type="nucleotide sequence ID" value="NZ_CP058909.1"/>
</dbReference>
<dbReference type="Gene3D" id="1.10.510.10">
    <property type="entry name" value="Transferase(Phosphotransferase) domain 1"/>
    <property type="match status" value="1"/>
</dbReference>
<evidence type="ECO:0000313" key="5">
    <source>
        <dbReference type="Proteomes" id="UP000509346"/>
    </source>
</evidence>
<reference evidence="4 5" key="1">
    <citation type="submission" date="2020-07" db="EMBL/GenBank/DDBJ databases">
        <title>Halosimplex litoreum sp. nov. and Halosimplex rubrum sp. nov., isolated from different salt environments.</title>
        <authorList>
            <person name="Cui H."/>
        </authorList>
    </citation>
    <scope>NUCLEOTIDE SEQUENCE [LARGE SCALE GENOMIC DNA]</scope>
    <source>
        <strain evidence="4 5">R2</strain>
    </source>
</reference>
<dbReference type="KEGG" id="hpel:HZS54_19975"/>
<feature type="region of interest" description="Disordered" evidence="1">
    <location>
        <begin position="290"/>
        <end position="393"/>
    </location>
</feature>
<feature type="transmembrane region" description="Helical" evidence="2">
    <location>
        <begin position="411"/>
        <end position="429"/>
    </location>
</feature>
<dbReference type="GO" id="GO:0004672">
    <property type="term" value="F:protein kinase activity"/>
    <property type="evidence" value="ECO:0007669"/>
    <property type="project" value="InterPro"/>
</dbReference>
<dbReference type="InterPro" id="IPR011009">
    <property type="entry name" value="Kinase-like_dom_sf"/>
</dbReference>
<evidence type="ECO:0000256" key="2">
    <source>
        <dbReference type="SAM" id="Phobius"/>
    </source>
</evidence>
<feature type="compositionally biased region" description="Basic and acidic residues" evidence="1">
    <location>
        <begin position="263"/>
        <end position="272"/>
    </location>
</feature>
<dbReference type="AlphaFoldDB" id="A0A7D5P900"/>
<dbReference type="GeneID" id="56084918"/>
<accession>A0A7D5P900</accession>
<feature type="compositionally biased region" description="Basic and acidic residues" evidence="1">
    <location>
        <begin position="357"/>
        <end position="366"/>
    </location>
</feature>
<protein>
    <recommendedName>
        <fullName evidence="3">Protein kinase domain-containing protein</fullName>
    </recommendedName>
</protein>
<dbReference type="OrthoDB" id="117514at2157"/>
<evidence type="ECO:0000259" key="3">
    <source>
        <dbReference type="PROSITE" id="PS50011"/>
    </source>
</evidence>
<gene>
    <name evidence="4" type="ORF">HZS54_19975</name>
</gene>
<proteinExistence type="predicted"/>
<dbReference type="PROSITE" id="PS50011">
    <property type="entry name" value="PROTEIN_KINASE_DOM"/>
    <property type="match status" value="1"/>
</dbReference>
<keyword evidence="2" id="KW-1133">Transmembrane helix</keyword>
<keyword evidence="2" id="KW-0472">Membrane</keyword>
<keyword evidence="2" id="KW-0812">Transmembrane</keyword>
<feature type="compositionally biased region" description="Polar residues" evidence="1">
    <location>
        <begin position="376"/>
        <end position="392"/>
    </location>
</feature>
<dbReference type="SUPFAM" id="SSF56112">
    <property type="entry name" value="Protein kinase-like (PK-like)"/>
    <property type="match status" value="1"/>
</dbReference>
<evidence type="ECO:0000313" key="4">
    <source>
        <dbReference type="EMBL" id="QLH83766.1"/>
    </source>
</evidence>
<evidence type="ECO:0000256" key="1">
    <source>
        <dbReference type="SAM" id="MobiDB-lite"/>
    </source>
</evidence>
<sequence>MGETEVIETGTLTGEVVSGQISDYRLGERIGSGQEGEVYRLQGPEESVVKVFGTDCRAEKADKVRAMVQPENQPADPTYQQEGVRSIIWPQNVVEDTSGQFLGYKMPEKDLDEALDALSYAMFELTWDNSTDTKRLGAALNLSIMIDAVHKQGHAIGDFNHENILVEGGYISLIDCDAFHINADRATYGGDTYFPRYAPPEKRPDALSEVQLADRFGLGIYVFQLLMEGSHPFLAQGPSAATGSLQDMIQENSFPYETSSDGIEPHDGKQTKYDQLPNQVQARFRDCFVAGKRDSSKRPTPGDWIETLSETSGLGEPGGSRADVDRDTQANGATSSSSTAPNQTGGSGAMSRTASHSIRDSEDGRISRLIKRIAPNRSQPRSSFAAETTTKSRLPRIDDTTERLGEEVRRVAFFVGGLLALLLLLYMAASIN</sequence>
<feature type="domain" description="Protein kinase" evidence="3">
    <location>
        <begin position="24"/>
        <end position="314"/>
    </location>
</feature>
<dbReference type="InterPro" id="IPR000719">
    <property type="entry name" value="Prot_kinase_dom"/>
</dbReference>
<dbReference type="GO" id="GO:0005524">
    <property type="term" value="F:ATP binding"/>
    <property type="evidence" value="ECO:0007669"/>
    <property type="project" value="InterPro"/>
</dbReference>
<dbReference type="EMBL" id="CP058909">
    <property type="protein sequence ID" value="QLH83766.1"/>
    <property type="molecule type" value="Genomic_DNA"/>
</dbReference>
<feature type="region of interest" description="Disordered" evidence="1">
    <location>
        <begin position="255"/>
        <end position="277"/>
    </location>
</feature>
<name>A0A7D5P900_9EURY</name>
<dbReference type="Proteomes" id="UP000509346">
    <property type="component" value="Chromosome"/>
</dbReference>
<keyword evidence="5" id="KW-1185">Reference proteome</keyword>